<name>A0A5P9NIT2_9GAMM</name>
<dbReference type="KEGG" id="halc:EY643_07235"/>
<dbReference type="Pfam" id="PF11342">
    <property type="entry name" value="DUF3144"/>
    <property type="match status" value="1"/>
</dbReference>
<dbReference type="RefSeq" id="WP_152661572.1">
    <property type="nucleotide sequence ID" value="NZ_CP036422.1"/>
</dbReference>
<evidence type="ECO:0000313" key="1">
    <source>
        <dbReference type="EMBL" id="QFU75465.1"/>
    </source>
</evidence>
<organism evidence="1 2">
    <name type="scientific">Halioglobus maricola</name>
    <dbReference type="NCBI Taxonomy" id="2601894"/>
    <lineage>
        <taxon>Bacteria</taxon>
        <taxon>Pseudomonadati</taxon>
        <taxon>Pseudomonadota</taxon>
        <taxon>Gammaproteobacteria</taxon>
        <taxon>Cellvibrionales</taxon>
        <taxon>Halieaceae</taxon>
        <taxon>Halioglobus</taxon>
    </lineage>
</organism>
<reference evidence="1 2" key="1">
    <citation type="submission" date="2019-02" db="EMBL/GenBank/DDBJ databases">
        <authorList>
            <person name="Li S.-H."/>
        </authorList>
    </citation>
    <scope>NUCLEOTIDE SEQUENCE [LARGE SCALE GENOMIC DNA]</scope>
    <source>
        <strain evidence="1 2">IMCC14385</strain>
    </source>
</reference>
<dbReference type="InterPro" id="IPR021490">
    <property type="entry name" value="DUF3144"/>
</dbReference>
<dbReference type="AlphaFoldDB" id="A0A5P9NIT2"/>
<accession>A0A5P9NIT2</accession>
<protein>
    <submittedName>
        <fullName evidence="1">DUF3144 domain-containing protein</fullName>
    </submittedName>
</protein>
<gene>
    <name evidence="1" type="ORF">EY643_07235</name>
</gene>
<dbReference type="OrthoDB" id="5741390at2"/>
<dbReference type="Proteomes" id="UP000326287">
    <property type="component" value="Chromosome"/>
</dbReference>
<sequence>MSKTDAELHHETMNRFIELANAAKDEGVSPHVVSAAMMTASAVYASYVAAGNEGGLHDSGIDKVVDAYRHQMEQIQAMKRAELEQKQQQQ</sequence>
<keyword evidence="2" id="KW-1185">Reference proteome</keyword>
<evidence type="ECO:0000313" key="2">
    <source>
        <dbReference type="Proteomes" id="UP000326287"/>
    </source>
</evidence>
<dbReference type="Gene3D" id="1.10.287.3020">
    <property type="match status" value="1"/>
</dbReference>
<dbReference type="EMBL" id="CP036422">
    <property type="protein sequence ID" value="QFU75465.1"/>
    <property type="molecule type" value="Genomic_DNA"/>
</dbReference>
<proteinExistence type="predicted"/>